<reference evidence="1 2" key="1">
    <citation type="submission" date="2021-10" db="EMBL/GenBank/DDBJ databases">
        <title>Streptomyces gossypii sp. nov., isolated from soil collected from cotton field.</title>
        <authorList>
            <person name="Ge X."/>
            <person name="Chen X."/>
            <person name="Liu W."/>
        </authorList>
    </citation>
    <scope>NUCLEOTIDE SEQUENCE [LARGE SCALE GENOMIC DNA]</scope>
    <source>
        <strain evidence="1 2">N2-109</strain>
    </source>
</reference>
<evidence type="ECO:0000313" key="1">
    <source>
        <dbReference type="EMBL" id="MCT2593883.1"/>
    </source>
</evidence>
<gene>
    <name evidence="1" type="ORF">LHJ74_28925</name>
</gene>
<proteinExistence type="predicted"/>
<sequence length="304" mass="33488">MNVHSELEQRLRTGPFPLALRAAIEARGLALHRIQRRLAQQGIQVGVTSLSYWQQGTRRPVRAESLRAVRALEEVLDLPPDALIRLLAPPPGAERPPARPYRSLLDASGPLYQLFDALGTPADGGLHTISHFERVRVGASRELVGRDSQQVVRAHRDGVDRYVAIHYGDPGCAPARVGLRGMENCRAGRVRRHEEAGIVVAELLFDTRLRSGDTHVFGYSFEDGTGPACREYVRGFSFGGGQYLLQVRFDEAALPVQCRGFTRTTPGARPTGQRELTLTGRHRMVHLAEQSAGPGLLGIGWDWA</sequence>
<accession>A0ABT2K1V3</accession>
<dbReference type="RefSeq" id="WP_260221175.1">
    <property type="nucleotide sequence ID" value="NZ_JAJAGO010000016.1"/>
</dbReference>
<organism evidence="1 2">
    <name type="scientific">Streptomyces gossypii</name>
    <dbReference type="NCBI Taxonomy" id="2883101"/>
    <lineage>
        <taxon>Bacteria</taxon>
        <taxon>Bacillati</taxon>
        <taxon>Actinomycetota</taxon>
        <taxon>Actinomycetes</taxon>
        <taxon>Kitasatosporales</taxon>
        <taxon>Streptomycetaceae</taxon>
        <taxon>Streptomyces</taxon>
    </lineage>
</organism>
<name>A0ABT2K1V3_9ACTN</name>
<protein>
    <submittedName>
        <fullName evidence="1">Helix-turn-helix transcriptional regulator</fullName>
    </submittedName>
</protein>
<dbReference type="Proteomes" id="UP001156389">
    <property type="component" value="Unassembled WGS sequence"/>
</dbReference>
<keyword evidence="2" id="KW-1185">Reference proteome</keyword>
<comment type="caution">
    <text evidence="1">The sequence shown here is derived from an EMBL/GenBank/DDBJ whole genome shotgun (WGS) entry which is preliminary data.</text>
</comment>
<dbReference type="EMBL" id="JAJAGO010000016">
    <property type="protein sequence ID" value="MCT2593883.1"/>
    <property type="molecule type" value="Genomic_DNA"/>
</dbReference>
<evidence type="ECO:0000313" key="2">
    <source>
        <dbReference type="Proteomes" id="UP001156389"/>
    </source>
</evidence>